<comment type="caution">
    <text evidence="1">The sequence shown here is derived from an EMBL/GenBank/DDBJ whole genome shotgun (WGS) entry which is preliminary data.</text>
</comment>
<sequence length="158" mass="18289">MTRIILYSDTGHGCKALGKLALCNNFQCFSMLKTVVMEASVLIFGFSEISEPLQRFRDQMQEVELRYYASDILEKNGYNNLGEFEKVLDRVQTILITAHVAMENHIRITFRGEFSQIYRDYKLSSLAYHLVRMNGSPQNQQVALYQIETYTVLNQSLN</sequence>
<accession>A0A150XV15</accession>
<keyword evidence="2" id="KW-1185">Reference proteome</keyword>
<name>A0A150XV15_9BACT</name>
<gene>
    <name evidence="1" type="ORF">AWN68_14570</name>
</gene>
<protein>
    <submittedName>
        <fullName evidence="1">Uncharacterized protein</fullName>
    </submittedName>
</protein>
<evidence type="ECO:0000313" key="2">
    <source>
        <dbReference type="Proteomes" id="UP000075615"/>
    </source>
</evidence>
<dbReference type="EMBL" id="LRDB01000003">
    <property type="protein sequence ID" value="KYG82475.1"/>
    <property type="molecule type" value="Genomic_DNA"/>
</dbReference>
<dbReference type="STRING" id="296218.AWN68_14570"/>
<organism evidence="1 2">
    <name type="scientific">Roseivirga echinicomitans</name>
    <dbReference type="NCBI Taxonomy" id="296218"/>
    <lineage>
        <taxon>Bacteria</taxon>
        <taxon>Pseudomonadati</taxon>
        <taxon>Bacteroidota</taxon>
        <taxon>Cytophagia</taxon>
        <taxon>Cytophagales</taxon>
        <taxon>Roseivirgaceae</taxon>
        <taxon>Roseivirga</taxon>
    </lineage>
</organism>
<evidence type="ECO:0000313" key="1">
    <source>
        <dbReference type="EMBL" id="KYG82475.1"/>
    </source>
</evidence>
<proteinExistence type="predicted"/>
<dbReference type="AlphaFoldDB" id="A0A150XV15"/>
<dbReference type="Proteomes" id="UP000075615">
    <property type="component" value="Unassembled WGS sequence"/>
</dbReference>
<reference evidence="1 2" key="1">
    <citation type="submission" date="2016-01" db="EMBL/GenBank/DDBJ databases">
        <title>Genome sequencing of Roseivirga echinicomitans KMM 6058.</title>
        <authorList>
            <person name="Selvaratnam C."/>
            <person name="Thevarajoo S."/>
            <person name="Goh K.M."/>
            <person name="Ee R."/>
            <person name="Chan K.-G."/>
            <person name="Chong C.S."/>
        </authorList>
    </citation>
    <scope>NUCLEOTIDE SEQUENCE [LARGE SCALE GENOMIC DNA]</scope>
    <source>
        <strain evidence="1 2">KMM 6058</strain>
    </source>
</reference>